<proteinExistence type="predicted"/>
<evidence type="ECO:0000313" key="2">
    <source>
        <dbReference type="Proteomes" id="UP001207468"/>
    </source>
</evidence>
<comment type="caution">
    <text evidence="1">The sequence shown here is derived from an EMBL/GenBank/DDBJ whole genome shotgun (WGS) entry which is preliminary data.</text>
</comment>
<dbReference type="Proteomes" id="UP001207468">
    <property type="component" value="Unassembled WGS sequence"/>
</dbReference>
<feature type="non-terminal residue" evidence="1">
    <location>
        <position position="1"/>
    </location>
</feature>
<keyword evidence="2" id="KW-1185">Reference proteome</keyword>
<organism evidence="1 2">
    <name type="scientific">Russula earlei</name>
    <dbReference type="NCBI Taxonomy" id="71964"/>
    <lineage>
        <taxon>Eukaryota</taxon>
        <taxon>Fungi</taxon>
        <taxon>Dikarya</taxon>
        <taxon>Basidiomycota</taxon>
        <taxon>Agaricomycotina</taxon>
        <taxon>Agaricomycetes</taxon>
        <taxon>Russulales</taxon>
        <taxon>Russulaceae</taxon>
        <taxon>Russula</taxon>
    </lineage>
</organism>
<accession>A0ACC0TQA4</accession>
<reference evidence="1" key="1">
    <citation type="submission" date="2021-03" db="EMBL/GenBank/DDBJ databases">
        <title>Evolutionary priming and transition to the ectomycorrhizal habit in an iconic lineage of mushroom-forming fungi: is preadaptation a requirement?</title>
        <authorList>
            <consortium name="DOE Joint Genome Institute"/>
            <person name="Looney B.P."/>
            <person name="Miyauchi S."/>
            <person name="Morin E."/>
            <person name="Drula E."/>
            <person name="Courty P.E."/>
            <person name="Chicoki N."/>
            <person name="Fauchery L."/>
            <person name="Kohler A."/>
            <person name="Kuo A."/>
            <person name="LaButti K."/>
            <person name="Pangilinan J."/>
            <person name="Lipzen A."/>
            <person name="Riley R."/>
            <person name="Andreopoulos W."/>
            <person name="He G."/>
            <person name="Johnson J."/>
            <person name="Barry K.W."/>
            <person name="Grigoriev I.V."/>
            <person name="Nagy L."/>
            <person name="Hibbett D."/>
            <person name="Henrissat B."/>
            <person name="Matheny P.B."/>
            <person name="Labbe J."/>
            <person name="Martin A.F."/>
        </authorList>
    </citation>
    <scope>NUCLEOTIDE SEQUENCE</scope>
    <source>
        <strain evidence="1">BPL698</strain>
    </source>
</reference>
<dbReference type="EMBL" id="JAGFNK010001698">
    <property type="protein sequence ID" value="KAI9429613.1"/>
    <property type="molecule type" value="Genomic_DNA"/>
</dbReference>
<gene>
    <name evidence="1" type="ORF">F5148DRAFT_1155234</name>
</gene>
<name>A0ACC0TQA4_9AGAM</name>
<protein>
    <submittedName>
        <fullName evidence="1">Uncharacterized protein</fullName>
    </submittedName>
</protein>
<evidence type="ECO:0000313" key="1">
    <source>
        <dbReference type="EMBL" id="KAI9429613.1"/>
    </source>
</evidence>
<sequence>GSGSGSGSTGGQAQFSGNVSRFADPAKDENDVPPPPYSPSVEESDGATSATLQGPTLPTLTRPSVPRQDLRPPPPVPPRPDSQSSHPSSSQYGLNLPPVIPFNSRPKPPSNTLPHSPVSLEHRSPVTGHHDQAHPSSQHLSASQPASVQSSYPHHMPPPQIPTPFPHSTGGPGSPSAQPPMLNYPPMSPPGGPWYPPPNPAYQLSDQDWNYPPPIAPPSFPPPGQPPTPYGYQSGYSEPLPFPGGIRPMEPYGFAMPQAPSILEPQQHNPGLPPPLRPHPSDGNIRSEYAPPQQHGHVQRNPSPRLPHSGASHYSHPFAAATPALWRFASPPQGWTPQPFAAIPARWRFSPSSRT</sequence>